<evidence type="ECO:0000313" key="3">
    <source>
        <dbReference type="Proteomes" id="UP000034706"/>
    </source>
</evidence>
<keyword evidence="1" id="KW-1133">Transmembrane helix</keyword>
<dbReference type="PANTHER" id="PTHR36007:SF2">
    <property type="entry name" value="TRANSPORT PROTEIN-RELATED"/>
    <property type="match status" value="1"/>
</dbReference>
<evidence type="ECO:0000313" key="2">
    <source>
        <dbReference type="EMBL" id="KKQ91112.1"/>
    </source>
</evidence>
<feature type="transmembrane region" description="Helical" evidence="1">
    <location>
        <begin position="127"/>
        <end position="147"/>
    </location>
</feature>
<keyword evidence="1" id="KW-0472">Membrane</keyword>
<dbReference type="EMBL" id="LBVT01000024">
    <property type="protein sequence ID" value="KKQ91112.1"/>
    <property type="molecule type" value="Genomic_DNA"/>
</dbReference>
<keyword evidence="1" id="KW-0812">Transmembrane</keyword>
<sequence length="158" mass="17764">MINEIITFAVAALPLSELRGAIPLAILKFGFSPTKALFISFLGNILPVLPLLIGFDKVSDYLSHRFHWFNRFFSWLFERTRRKHGDHFHYWGDLALLIFVAIPLPLTGAYSGAVAAFVFGLPKKHSFWSIVLGVLIAGIIVTALTIFGETIFKQLFLL</sequence>
<gene>
    <name evidence="2" type="ORF">UT16_C0024G0005</name>
</gene>
<organism evidence="2 3">
    <name type="scientific">Candidatus Azambacteria bacterium GW2011_GWA2_39_10</name>
    <dbReference type="NCBI Taxonomy" id="1618611"/>
    <lineage>
        <taxon>Bacteria</taxon>
        <taxon>Candidatus Azamiibacteriota</taxon>
    </lineage>
</organism>
<evidence type="ECO:0008006" key="4">
    <source>
        <dbReference type="Google" id="ProtNLM"/>
    </source>
</evidence>
<dbReference type="InterPro" id="IPR009577">
    <property type="entry name" value="Sm_multidrug_ex"/>
</dbReference>
<protein>
    <recommendedName>
        <fullName evidence="4">Ligand-binding protein SH3</fullName>
    </recommendedName>
</protein>
<name>A0A0G0LJC8_9BACT</name>
<feature type="transmembrane region" description="Helical" evidence="1">
    <location>
        <begin position="88"/>
        <end position="121"/>
    </location>
</feature>
<dbReference type="PANTHER" id="PTHR36007">
    <property type="entry name" value="TRANSPORT PROTEIN-RELATED"/>
    <property type="match status" value="1"/>
</dbReference>
<comment type="caution">
    <text evidence="2">The sequence shown here is derived from an EMBL/GenBank/DDBJ whole genome shotgun (WGS) entry which is preliminary data.</text>
</comment>
<proteinExistence type="predicted"/>
<dbReference type="Proteomes" id="UP000034706">
    <property type="component" value="Unassembled WGS sequence"/>
</dbReference>
<evidence type="ECO:0000256" key="1">
    <source>
        <dbReference type="SAM" id="Phobius"/>
    </source>
</evidence>
<accession>A0A0G0LJC8</accession>
<dbReference type="Pfam" id="PF06695">
    <property type="entry name" value="Sm_multidrug_ex"/>
    <property type="match status" value="1"/>
</dbReference>
<reference evidence="2 3" key="1">
    <citation type="journal article" date="2015" name="Nature">
        <title>rRNA introns, odd ribosomes, and small enigmatic genomes across a large radiation of phyla.</title>
        <authorList>
            <person name="Brown C.T."/>
            <person name="Hug L.A."/>
            <person name="Thomas B.C."/>
            <person name="Sharon I."/>
            <person name="Castelle C.J."/>
            <person name="Singh A."/>
            <person name="Wilkins M.J."/>
            <person name="Williams K.H."/>
            <person name="Banfield J.F."/>
        </authorList>
    </citation>
    <scope>NUCLEOTIDE SEQUENCE [LARGE SCALE GENOMIC DNA]</scope>
</reference>
<dbReference type="AlphaFoldDB" id="A0A0G0LJC8"/>
<feature type="transmembrane region" description="Helical" evidence="1">
    <location>
        <begin position="36"/>
        <end position="55"/>
    </location>
</feature>